<reference evidence="3" key="2">
    <citation type="submission" date="2025-08" db="UniProtKB">
        <authorList>
            <consortium name="RefSeq"/>
        </authorList>
    </citation>
    <scope>IDENTIFICATION</scope>
    <source>
        <tissue evidence="3">Leaf</tissue>
    </source>
</reference>
<gene>
    <name evidence="3" type="primary">LOC110775653</name>
</gene>
<evidence type="ECO:0000256" key="1">
    <source>
        <dbReference type="SAM" id="MobiDB-lite"/>
    </source>
</evidence>
<evidence type="ECO:0000313" key="2">
    <source>
        <dbReference type="Proteomes" id="UP000813463"/>
    </source>
</evidence>
<feature type="compositionally biased region" description="Basic and acidic residues" evidence="1">
    <location>
        <begin position="82"/>
        <end position="93"/>
    </location>
</feature>
<evidence type="ECO:0000313" key="3">
    <source>
        <dbReference type="RefSeq" id="XP_021835957.2"/>
    </source>
</evidence>
<dbReference type="PANTHER" id="PTHR33334">
    <property type="entry name" value="PROTEIN LNK1"/>
    <property type="match status" value="1"/>
</dbReference>
<dbReference type="GO" id="GO:0006355">
    <property type="term" value="P:regulation of DNA-templated transcription"/>
    <property type="evidence" value="ECO:0007669"/>
    <property type="project" value="InterPro"/>
</dbReference>
<dbReference type="GeneID" id="110775653"/>
<name>A0A9R0HS46_SPIOL</name>
<dbReference type="GO" id="GO:0007623">
    <property type="term" value="P:circadian rhythm"/>
    <property type="evidence" value="ECO:0007669"/>
    <property type="project" value="InterPro"/>
</dbReference>
<dbReference type="AlphaFoldDB" id="A0A9R0HS46"/>
<protein>
    <submittedName>
        <fullName evidence="3">Protein LNK3 isoform X1</fullName>
    </submittedName>
</protein>
<keyword evidence="2" id="KW-1185">Reference proteome</keyword>
<dbReference type="InterPro" id="IPR039928">
    <property type="entry name" value="LNK"/>
</dbReference>
<dbReference type="Proteomes" id="UP000813463">
    <property type="component" value="Chromosome 1"/>
</dbReference>
<organism evidence="2 3">
    <name type="scientific">Spinacia oleracea</name>
    <name type="common">Spinach</name>
    <dbReference type="NCBI Taxonomy" id="3562"/>
    <lineage>
        <taxon>Eukaryota</taxon>
        <taxon>Viridiplantae</taxon>
        <taxon>Streptophyta</taxon>
        <taxon>Embryophyta</taxon>
        <taxon>Tracheophyta</taxon>
        <taxon>Spermatophyta</taxon>
        <taxon>Magnoliopsida</taxon>
        <taxon>eudicotyledons</taxon>
        <taxon>Gunneridae</taxon>
        <taxon>Pentapetalae</taxon>
        <taxon>Caryophyllales</taxon>
        <taxon>Chenopodiaceae</taxon>
        <taxon>Chenopodioideae</taxon>
        <taxon>Anserineae</taxon>
        <taxon>Spinacia</taxon>
    </lineage>
</organism>
<reference evidence="2" key="1">
    <citation type="journal article" date="2021" name="Nat. Commun.">
        <title>Genomic analyses provide insights into spinach domestication and the genetic basis of agronomic traits.</title>
        <authorList>
            <person name="Cai X."/>
            <person name="Sun X."/>
            <person name="Xu C."/>
            <person name="Sun H."/>
            <person name="Wang X."/>
            <person name="Ge C."/>
            <person name="Zhang Z."/>
            <person name="Wang Q."/>
            <person name="Fei Z."/>
            <person name="Jiao C."/>
            <person name="Wang Q."/>
        </authorList>
    </citation>
    <scope>NUCLEOTIDE SEQUENCE [LARGE SCALE GENOMIC DNA]</scope>
    <source>
        <strain evidence="2">cv. Varoflay</strain>
    </source>
</reference>
<dbReference type="PANTHER" id="PTHR33334:SF10">
    <property type="entry name" value="PROTEIN LNK4"/>
    <property type="match status" value="1"/>
</dbReference>
<accession>A0A9R0HS46</accession>
<dbReference type="RefSeq" id="XP_021835957.2">
    <property type="nucleotide sequence ID" value="XM_021980265.2"/>
</dbReference>
<proteinExistence type="predicted"/>
<dbReference type="KEGG" id="soe:110775653"/>
<sequence length="368" mass="41315">MTEWYYGHDGHLVFQKEQEYFSTLPSSDSWMQWESSEIGGNSGWENSFDSGNVANEKQQQQTLFTSRGGNKQVDGELSYESNDFRGSSEDSHSLRRNSAASVRPDYYYNNLAETDSADDIFLSSLLEDDVLPTQSLYIGVPSNSHSTNNMMDFQSNSCDTDGVGSLKCFKNANNGYAHLSKRTSRNNSDQTCPSVKVQETMGVVPCDYEAPMRTSEDDDMSSTEESVLMGLEAVLNQLSETTRLCLRDSMYRLAEHSEQETSKNSLAEGLSLDEPSLPETSGVCSRSRMMDTSESETNAIDRAVAYMMFNKVDANEQEYVPADLSPEYVQDGRDFSSTRNMEAPDLFCQQTQVHQSYQSDFCAAENRY</sequence>
<feature type="compositionally biased region" description="Polar residues" evidence="1">
    <location>
        <begin position="278"/>
        <end position="294"/>
    </location>
</feature>
<feature type="region of interest" description="Disordered" evidence="1">
    <location>
        <begin position="66"/>
        <end position="98"/>
    </location>
</feature>
<feature type="region of interest" description="Disordered" evidence="1">
    <location>
        <begin position="255"/>
        <end position="294"/>
    </location>
</feature>